<dbReference type="Gene3D" id="2.10.25.10">
    <property type="entry name" value="Laminin"/>
    <property type="match status" value="1"/>
</dbReference>
<proteinExistence type="predicted"/>
<protein>
    <submittedName>
        <fullName evidence="4">Wall-associated receptor kinase 2-like</fullName>
    </submittedName>
</protein>
<dbReference type="CDD" id="cd00054">
    <property type="entry name" value="EGF_CA"/>
    <property type="match status" value="1"/>
</dbReference>
<dbReference type="EMBL" id="BKCJ011152023">
    <property type="protein sequence ID" value="GFC95024.1"/>
    <property type="molecule type" value="Genomic_DNA"/>
</dbReference>
<organism evidence="4">
    <name type="scientific">Tanacetum cinerariifolium</name>
    <name type="common">Dalmatian daisy</name>
    <name type="synonym">Chrysanthemum cinerariifolium</name>
    <dbReference type="NCBI Taxonomy" id="118510"/>
    <lineage>
        <taxon>Eukaryota</taxon>
        <taxon>Viridiplantae</taxon>
        <taxon>Streptophyta</taxon>
        <taxon>Embryophyta</taxon>
        <taxon>Tracheophyta</taxon>
        <taxon>Spermatophyta</taxon>
        <taxon>Magnoliopsida</taxon>
        <taxon>eudicotyledons</taxon>
        <taxon>Gunneridae</taxon>
        <taxon>Pentapetalae</taxon>
        <taxon>asterids</taxon>
        <taxon>campanulids</taxon>
        <taxon>Asterales</taxon>
        <taxon>Asteraceae</taxon>
        <taxon>Asteroideae</taxon>
        <taxon>Anthemideae</taxon>
        <taxon>Anthemidinae</taxon>
        <taxon>Tanacetum</taxon>
    </lineage>
</organism>
<sequence>IDECAGQNECRYGCVNTKGGYNCSCPSGQQGDGWRNGTGCSVAIAVTSQPPDGGNSSKIQYQETSL</sequence>
<dbReference type="AlphaFoldDB" id="A0A699SBR6"/>
<dbReference type="GO" id="GO:0005509">
    <property type="term" value="F:calcium ion binding"/>
    <property type="evidence" value="ECO:0007669"/>
    <property type="project" value="InterPro"/>
</dbReference>
<reference evidence="4" key="1">
    <citation type="journal article" date="2019" name="Sci. Rep.">
        <title>Draft genome of Tanacetum cinerariifolium, the natural source of mosquito coil.</title>
        <authorList>
            <person name="Yamashiro T."/>
            <person name="Shiraishi A."/>
            <person name="Satake H."/>
            <person name="Nakayama K."/>
        </authorList>
    </citation>
    <scope>NUCLEOTIDE SEQUENCE</scope>
</reference>
<dbReference type="GO" id="GO:0016301">
    <property type="term" value="F:kinase activity"/>
    <property type="evidence" value="ECO:0007669"/>
    <property type="project" value="UniProtKB-KW"/>
</dbReference>
<keyword evidence="4" id="KW-0808">Transferase</keyword>
<dbReference type="Pfam" id="PF07645">
    <property type="entry name" value="EGF_CA"/>
    <property type="match status" value="1"/>
</dbReference>
<keyword evidence="4" id="KW-0418">Kinase</keyword>
<keyword evidence="1" id="KW-0245">EGF-like domain</keyword>
<comment type="caution">
    <text evidence="4">The sequence shown here is derived from an EMBL/GenBank/DDBJ whole genome shotgun (WGS) entry which is preliminary data.</text>
</comment>
<evidence type="ECO:0000256" key="1">
    <source>
        <dbReference type="ARBA" id="ARBA00022536"/>
    </source>
</evidence>
<dbReference type="SUPFAM" id="SSF57196">
    <property type="entry name" value="EGF/Laminin"/>
    <property type="match status" value="1"/>
</dbReference>
<dbReference type="SMART" id="SM00179">
    <property type="entry name" value="EGF_CA"/>
    <property type="match status" value="1"/>
</dbReference>
<evidence type="ECO:0000256" key="2">
    <source>
        <dbReference type="ARBA" id="ARBA00023157"/>
    </source>
</evidence>
<gene>
    <name evidence="4" type="ORF">Tci_866994</name>
</gene>
<evidence type="ECO:0000259" key="3">
    <source>
        <dbReference type="SMART" id="SM00179"/>
    </source>
</evidence>
<evidence type="ECO:0000313" key="4">
    <source>
        <dbReference type="EMBL" id="GFC95024.1"/>
    </source>
</evidence>
<accession>A0A699SBR6</accession>
<dbReference type="InterPro" id="IPR001881">
    <property type="entry name" value="EGF-like_Ca-bd_dom"/>
</dbReference>
<dbReference type="InterPro" id="IPR049883">
    <property type="entry name" value="NOTCH1_EGF-like"/>
</dbReference>
<keyword evidence="4" id="KW-0675">Receptor</keyword>
<feature type="non-terminal residue" evidence="4">
    <location>
        <position position="1"/>
    </location>
</feature>
<name>A0A699SBR6_TANCI</name>
<keyword evidence="2" id="KW-1015">Disulfide bond</keyword>
<feature type="domain" description="EGF-like calcium-binding" evidence="3">
    <location>
        <begin position="1"/>
        <end position="41"/>
    </location>
</feature>